<organism evidence="1 2">
    <name type="scientific">Panicum virgatum</name>
    <name type="common">Blackwell switchgrass</name>
    <dbReference type="NCBI Taxonomy" id="38727"/>
    <lineage>
        <taxon>Eukaryota</taxon>
        <taxon>Viridiplantae</taxon>
        <taxon>Streptophyta</taxon>
        <taxon>Embryophyta</taxon>
        <taxon>Tracheophyta</taxon>
        <taxon>Spermatophyta</taxon>
        <taxon>Magnoliopsida</taxon>
        <taxon>Liliopsida</taxon>
        <taxon>Poales</taxon>
        <taxon>Poaceae</taxon>
        <taxon>PACMAD clade</taxon>
        <taxon>Panicoideae</taxon>
        <taxon>Panicodae</taxon>
        <taxon>Paniceae</taxon>
        <taxon>Panicinae</taxon>
        <taxon>Panicum</taxon>
        <taxon>Panicum sect. Hiantes</taxon>
    </lineage>
</organism>
<evidence type="ECO:0000313" key="1">
    <source>
        <dbReference type="EMBL" id="KAG2585698.1"/>
    </source>
</evidence>
<protein>
    <submittedName>
        <fullName evidence="1">Uncharacterized protein</fullName>
    </submittedName>
</protein>
<gene>
    <name evidence="1" type="ORF">PVAP13_6KG406801</name>
</gene>
<accession>A0A8T0RLD7</accession>
<comment type="caution">
    <text evidence="1">The sequence shown here is derived from an EMBL/GenBank/DDBJ whole genome shotgun (WGS) entry which is preliminary data.</text>
</comment>
<dbReference type="AlphaFoldDB" id="A0A8T0RLD7"/>
<sequence>MWNRAPPPGSARERWSAVGMWGEVVRPGWDVAARRQRCSAKLPGGLRAAVLRQARRQCCDAPRTKFAATYRCYTPAPSSISPPTAPPARRDLLYVLGDEL</sequence>
<evidence type="ECO:0000313" key="2">
    <source>
        <dbReference type="Proteomes" id="UP000823388"/>
    </source>
</evidence>
<proteinExistence type="predicted"/>
<keyword evidence="2" id="KW-1185">Reference proteome</keyword>
<dbReference type="EMBL" id="CM029047">
    <property type="protein sequence ID" value="KAG2585698.1"/>
    <property type="molecule type" value="Genomic_DNA"/>
</dbReference>
<dbReference type="Proteomes" id="UP000823388">
    <property type="component" value="Chromosome 6K"/>
</dbReference>
<reference evidence="1" key="1">
    <citation type="submission" date="2020-05" db="EMBL/GenBank/DDBJ databases">
        <title>WGS assembly of Panicum virgatum.</title>
        <authorList>
            <person name="Lovell J.T."/>
            <person name="Jenkins J."/>
            <person name="Shu S."/>
            <person name="Juenger T.E."/>
            <person name="Schmutz J."/>
        </authorList>
    </citation>
    <scope>NUCLEOTIDE SEQUENCE</scope>
    <source>
        <strain evidence="1">AP13</strain>
    </source>
</reference>
<name>A0A8T0RLD7_PANVG</name>